<protein>
    <recommendedName>
        <fullName evidence="3">histidine kinase</fullName>
        <ecNumber evidence="3">2.7.13.3</ecNumber>
    </recommendedName>
</protein>
<dbReference type="Gene3D" id="6.10.340.10">
    <property type="match status" value="1"/>
</dbReference>
<feature type="domain" description="HAMP" evidence="13">
    <location>
        <begin position="228"/>
        <end position="281"/>
    </location>
</feature>
<dbReference type="CDD" id="cd06225">
    <property type="entry name" value="HAMP"/>
    <property type="match status" value="1"/>
</dbReference>
<evidence type="ECO:0000256" key="7">
    <source>
        <dbReference type="ARBA" id="ARBA00022777"/>
    </source>
</evidence>
<feature type="region of interest" description="Disordered" evidence="10">
    <location>
        <begin position="1"/>
        <end position="23"/>
    </location>
</feature>
<dbReference type="InterPro" id="IPR003661">
    <property type="entry name" value="HisK_dim/P_dom"/>
</dbReference>
<dbReference type="EMBL" id="JBHPBY010000101">
    <property type="protein sequence ID" value="MFC1850462.1"/>
    <property type="molecule type" value="Genomic_DNA"/>
</dbReference>
<keyword evidence="11" id="KW-0472">Membrane</keyword>
<reference evidence="14 15" key="1">
    <citation type="submission" date="2024-09" db="EMBL/GenBank/DDBJ databases">
        <title>Laminarin stimulates single cell rates of sulfate reduction while oxygen inhibits transcriptomic activity in coastal marine sediment.</title>
        <authorList>
            <person name="Lindsay M."/>
            <person name="Orcutt B."/>
            <person name="Emerson D."/>
            <person name="Stepanauskas R."/>
            <person name="D'Angelo T."/>
        </authorList>
    </citation>
    <scope>NUCLEOTIDE SEQUENCE [LARGE SCALE GENOMIC DNA]</scope>
    <source>
        <strain evidence="14">SAG AM-311-K15</strain>
    </source>
</reference>
<feature type="transmembrane region" description="Helical" evidence="11">
    <location>
        <begin position="209"/>
        <end position="231"/>
    </location>
</feature>
<dbReference type="SMART" id="SM00388">
    <property type="entry name" value="HisKA"/>
    <property type="match status" value="1"/>
</dbReference>
<evidence type="ECO:0000256" key="2">
    <source>
        <dbReference type="ARBA" id="ARBA00004370"/>
    </source>
</evidence>
<evidence type="ECO:0000313" key="14">
    <source>
        <dbReference type="EMBL" id="MFC1850462.1"/>
    </source>
</evidence>
<dbReference type="Gene3D" id="3.30.565.10">
    <property type="entry name" value="Histidine kinase-like ATPase, C-terminal domain"/>
    <property type="match status" value="1"/>
</dbReference>
<sequence>MHKNEQQDNNTASRNDDTPNVERDTDFDQVFHALRDRPKLSIKMQIYYSFLASFVIIFGLVFAHLFNIYKMEDKIYFLELSNSFLFEIHQARRFEKNFFLHGTNLGEALENVHLAKRVLMDNSDRWMKIVGKQTFNIILPHLLKYEDALQNLATRKLDRTSSAYSELIGDIEAEVRKHGLQLINFAEDLKHKEKNALDRMIITSRRIHIYSFLFLFIFIAFNTYFLGLRILKPLSRFLLYTQRISEGDITPIGPARRYRDEFSRLAIAINKMVGELDRRQNILIESAKLRAVGTLTAGVAHELNNPINNITLTAHMLLEDFSDLPDEEKLDMINDIIKESARSQHIVKNLLDFARESESSMQALGMEDVLQETLRLAGNQITLKGVIVDLKVMPGLPRIYADKQQLTQVFLNLIINALEVSEKNSTIQVLVLPSDDPKFIEIKVTDFGPGIPDHILPSIFDPFFTTKGKKGGTGLGLSVSQGIITKFGGHISVTTQFEKGTTFIVSLPVTSFTASLGRN</sequence>
<dbReference type="InterPro" id="IPR036097">
    <property type="entry name" value="HisK_dim/P_sf"/>
</dbReference>
<dbReference type="PANTHER" id="PTHR43065:SF46">
    <property type="entry name" value="C4-DICARBOXYLATE TRANSPORT SENSOR PROTEIN DCTB"/>
    <property type="match status" value="1"/>
</dbReference>
<dbReference type="InterPro" id="IPR003594">
    <property type="entry name" value="HATPase_dom"/>
</dbReference>
<dbReference type="PRINTS" id="PR00344">
    <property type="entry name" value="BCTRLSENSOR"/>
</dbReference>
<feature type="transmembrane region" description="Helical" evidence="11">
    <location>
        <begin position="46"/>
        <end position="66"/>
    </location>
</feature>
<keyword evidence="15" id="KW-1185">Reference proteome</keyword>
<dbReference type="GO" id="GO:0005524">
    <property type="term" value="F:ATP binding"/>
    <property type="evidence" value="ECO:0007669"/>
    <property type="project" value="UniProtKB-KW"/>
</dbReference>
<keyword evidence="7" id="KW-0418">Kinase</keyword>
<dbReference type="SUPFAM" id="SSF47384">
    <property type="entry name" value="Homodimeric domain of signal transducing histidine kinase"/>
    <property type="match status" value="1"/>
</dbReference>
<evidence type="ECO:0000256" key="6">
    <source>
        <dbReference type="ARBA" id="ARBA00022741"/>
    </source>
</evidence>
<dbReference type="CDD" id="cd00082">
    <property type="entry name" value="HisKA"/>
    <property type="match status" value="1"/>
</dbReference>
<evidence type="ECO:0000259" key="12">
    <source>
        <dbReference type="PROSITE" id="PS50109"/>
    </source>
</evidence>
<dbReference type="InterPro" id="IPR036890">
    <property type="entry name" value="HATPase_C_sf"/>
</dbReference>
<dbReference type="SMART" id="SM00304">
    <property type="entry name" value="HAMP"/>
    <property type="match status" value="1"/>
</dbReference>
<evidence type="ECO:0000256" key="9">
    <source>
        <dbReference type="ARBA" id="ARBA00023012"/>
    </source>
</evidence>
<proteinExistence type="predicted"/>
<dbReference type="SUPFAM" id="SSF158472">
    <property type="entry name" value="HAMP domain-like"/>
    <property type="match status" value="1"/>
</dbReference>
<keyword evidence="5" id="KW-0808">Transferase</keyword>
<organism evidence="14 15">
    <name type="scientific">candidate division CSSED10-310 bacterium</name>
    <dbReference type="NCBI Taxonomy" id="2855610"/>
    <lineage>
        <taxon>Bacteria</taxon>
        <taxon>Bacteria division CSSED10-310</taxon>
    </lineage>
</organism>
<dbReference type="Pfam" id="PF00512">
    <property type="entry name" value="HisKA"/>
    <property type="match status" value="1"/>
</dbReference>
<comment type="subcellular location">
    <subcellularLocation>
        <location evidence="2">Membrane</location>
    </subcellularLocation>
</comment>
<gene>
    <name evidence="14" type="ORF">ACFL27_09755</name>
</gene>
<keyword evidence="8 14" id="KW-0067">ATP-binding</keyword>
<dbReference type="PANTHER" id="PTHR43065">
    <property type="entry name" value="SENSOR HISTIDINE KINASE"/>
    <property type="match status" value="1"/>
</dbReference>
<dbReference type="InterPro" id="IPR005467">
    <property type="entry name" value="His_kinase_dom"/>
</dbReference>
<evidence type="ECO:0000256" key="1">
    <source>
        <dbReference type="ARBA" id="ARBA00000085"/>
    </source>
</evidence>
<name>A0ABV6YW78_UNCC1</name>
<dbReference type="SUPFAM" id="SSF55874">
    <property type="entry name" value="ATPase domain of HSP90 chaperone/DNA topoisomerase II/histidine kinase"/>
    <property type="match status" value="1"/>
</dbReference>
<dbReference type="InterPro" id="IPR003660">
    <property type="entry name" value="HAMP_dom"/>
</dbReference>
<evidence type="ECO:0000256" key="8">
    <source>
        <dbReference type="ARBA" id="ARBA00022840"/>
    </source>
</evidence>
<dbReference type="Gene3D" id="1.10.287.130">
    <property type="match status" value="1"/>
</dbReference>
<dbReference type="EC" id="2.7.13.3" evidence="3"/>
<evidence type="ECO:0000256" key="11">
    <source>
        <dbReference type="SAM" id="Phobius"/>
    </source>
</evidence>
<keyword evidence="11" id="KW-0812">Transmembrane</keyword>
<comment type="caution">
    <text evidence="14">The sequence shown here is derived from an EMBL/GenBank/DDBJ whole genome shotgun (WGS) entry which is preliminary data.</text>
</comment>
<evidence type="ECO:0000256" key="3">
    <source>
        <dbReference type="ARBA" id="ARBA00012438"/>
    </source>
</evidence>
<accession>A0ABV6YW78</accession>
<keyword evidence="4" id="KW-0597">Phosphoprotein</keyword>
<dbReference type="InterPro" id="IPR004358">
    <property type="entry name" value="Sig_transdc_His_kin-like_C"/>
</dbReference>
<evidence type="ECO:0000256" key="5">
    <source>
        <dbReference type="ARBA" id="ARBA00022679"/>
    </source>
</evidence>
<dbReference type="Pfam" id="PF00672">
    <property type="entry name" value="HAMP"/>
    <property type="match status" value="1"/>
</dbReference>
<feature type="compositionally biased region" description="Basic and acidic residues" evidence="10">
    <location>
        <begin position="14"/>
        <end position="23"/>
    </location>
</feature>
<keyword evidence="9" id="KW-0902">Two-component regulatory system</keyword>
<comment type="catalytic activity">
    <reaction evidence="1">
        <text>ATP + protein L-histidine = ADP + protein N-phospho-L-histidine.</text>
        <dbReference type="EC" id="2.7.13.3"/>
    </reaction>
</comment>
<keyword evidence="6" id="KW-0547">Nucleotide-binding</keyword>
<evidence type="ECO:0000256" key="10">
    <source>
        <dbReference type="SAM" id="MobiDB-lite"/>
    </source>
</evidence>
<dbReference type="Proteomes" id="UP001594351">
    <property type="component" value="Unassembled WGS sequence"/>
</dbReference>
<feature type="domain" description="Histidine kinase" evidence="12">
    <location>
        <begin position="298"/>
        <end position="511"/>
    </location>
</feature>
<evidence type="ECO:0000313" key="15">
    <source>
        <dbReference type="Proteomes" id="UP001594351"/>
    </source>
</evidence>
<dbReference type="Pfam" id="PF02518">
    <property type="entry name" value="HATPase_c"/>
    <property type="match status" value="1"/>
</dbReference>
<dbReference type="SMART" id="SM00387">
    <property type="entry name" value="HATPase_c"/>
    <property type="match status" value="1"/>
</dbReference>
<evidence type="ECO:0000259" key="13">
    <source>
        <dbReference type="PROSITE" id="PS50885"/>
    </source>
</evidence>
<dbReference type="PROSITE" id="PS50109">
    <property type="entry name" value="HIS_KIN"/>
    <property type="match status" value="1"/>
</dbReference>
<keyword evidence="11" id="KW-1133">Transmembrane helix</keyword>
<dbReference type="PROSITE" id="PS50885">
    <property type="entry name" value="HAMP"/>
    <property type="match status" value="1"/>
</dbReference>
<evidence type="ECO:0000256" key="4">
    <source>
        <dbReference type="ARBA" id="ARBA00022553"/>
    </source>
</evidence>